<keyword evidence="3" id="KW-1185">Reference proteome</keyword>
<dbReference type="AlphaFoldDB" id="A0A381DLB5"/>
<dbReference type="InterPro" id="IPR038477">
    <property type="entry name" value="ASST_N_sf"/>
</dbReference>
<reference evidence="2 3" key="1">
    <citation type="submission" date="2018-06" db="EMBL/GenBank/DDBJ databases">
        <authorList>
            <consortium name="Pathogen Informatics"/>
            <person name="Doyle S."/>
        </authorList>
    </citation>
    <scope>NUCLEOTIDE SEQUENCE [LARGE SCALE GENOMIC DNA]</scope>
    <source>
        <strain evidence="2 3">NCTC12475</strain>
    </source>
</reference>
<dbReference type="EMBL" id="UFVD01000001">
    <property type="protein sequence ID" value="SUX11390.1"/>
    <property type="molecule type" value="Genomic_DNA"/>
</dbReference>
<dbReference type="PANTHER" id="PTHR35340:SF10">
    <property type="entry name" value="CYTOPLASMIC PROTEIN"/>
    <property type="match status" value="1"/>
</dbReference>
<dbReference type="OrthoDB" id="264813at2"/>
<dbReference type="Proteomes" id="UP000254920">
    <property type="component" value="Unassembled WGS sequence"/>
</dbReference>
<name>A0A381DLB5_9BACT</name>
<organism evidence="2 3">
    <name type="scientific">Campylobacter sputorum subsp. sputorum</name>
    <dbReference type="NCBI Taxonomy" id="32024"/>
    <lineage>
        <taxon>Bacteria</taxon>
        <taxon>Pseudomonadati</taxon>
        <taxon>Campylobacterota</taxon>
        <taxon>Epsilonproteobacteria</taxon>
        <taxon>Campylobacterales</taxon>
        <taxon>Campylobacteraceae</taxon>
        <taxon>Campylobacter</taxon>
    </lineage>
</organism>
<dbReference type="Pfam" id="PF05935">
    <property type="entry name" value="Arylsulfotrans"/>
    <property type="match status" value="1"/>
</dbReference>
<dbReference type="Pfam" id="PF17425">
    <property type="entry name" value="Arylsulfotran_N"/>
    <property type="match status" value="1"/>
</dbReference>
<gene>
    <name evidence="2" type="ORF">NCTC12475_01615</name>
</gene>
<evidence type="ECO:0000259" key="1">
    <source>
        <dbReference type="Pfam" id="PF17425"/>
    </source>
</evidence>
<dbReference type="GO" id="GO:0004062">
    <property type="term" value="F:aryl sulfotransferase activity"/>
    <property type="evidence" value="ECO:0007669"/>
    <property type="project" value="InterPro"/>
</dbReference>
<sequence length="617" mass="68880">MKSKISLSILVAGLLVCITPADIYAAGGASGPKTYNAVGKIGAVVMNPYGTAPLTAIINDGGYHIKDAKVTVKGKGSKGIDIQYNVSDTKLMQYAGIPIFGLYPDFINTVEVSYTRFEPGGKNAKSQKINETYSIYAPPITTYGSGTAQKNFLPKAEVIVPASPKVKNNLYLMNHLSSILPNASQVVWNHPAGGALEWDYESYVWMIDTNGDIRWQLDVSKFRDPYDIRKKGNMMGFDQTSDGNLLWGMGQTYKKYDLMGRKVFDRMLPRSYIDFSHHAEETSKGTYLLRVADSDMKRKDGKNVRTVRDVIVELDKEGNVIDEWNLSEILDPYRDNNILAMDQGAVCLNVDASKAGQTVSKEELESDNMPFGDVAGVGPGRNWAHVNSVNYDPYDDSIIISSRHQSAVIKIGRDKKIKWILSSPEGWSDEYKKYILTPIDEKGKKIVCEAQGSHCPGYLSEKGGFDYSWTQHTAYVIPEKSKGHLRHISTFDNGDSRGMEQPAMVSMKYSRAVEYEVDEKNMTVKQVWEFGKERGLEWYSPITSVTEYIPKTDTMMVYSATAGMGDLVAFRNGTAELAPYLHEFKYGTKTPELEIKMVGGNIIGYRALVIDYKKPFN</sequence>
<dbReference type="InterPro" id="IPR035391">
    <property type="entry name" value="Arylsulfotran_N"/>
</dbReference>
<dbReference type="PANTHER" id="PTHR35340">
    <property type="entry name" value="PQQ ENZYME REPEAT PROTEIN-RELATED"/>
    <property type="match status" value="1"/>
</dbReference>
<dbReference type="InterPro" id="IPR053143">
    <property type="entry name" value="Arylsulfate_ST"/>
</dbReference>
<evidence type="ECO:0000313" key="3">
    <source>
        <dbReference type="Proteomes" id="UP000254920"/>
    </source>
</evidence>
<dbReference type="RefSeq" id="WP_089182125.1">
    <property type="nucleotide sequence ID" value="NZ_CP043427.1"/>
</dbReference>
<protein>
    <submittedName>
        <fullName evidence="2">Arylsulfotransferase</fullName>
    </submittedName>
</protein>
<accession>A0A381DLB5</accession>
<evidence type="ECO:0000313" key="2">
    <source>
        <dbReference type="EMBL" id="SUX11390.1"/>
    </source>
</evidence>
<proteinExistence type="predicted"/>
<dbReference type="Gene3D" id="2.60.40.3100">
    <property type="entry name" value="Arylsulphate sulphotransferase monomer, N-terminal domain"/>
    <property type="match status" value="1"/>
</dbReference>
<dbReference type="STRING" id="32024.GCA_000788295_00856"/>
<keyword evidence="2" id="KW-0808">Transferase</keyword>
<dbReference type="InterPro" id="IPR010262">
    <property type="entry name" value="Arylsulfotransferase_bact"/>
</dbReference>
<feature type="domain" description="Arylsulfotransferase N-terminal" evidence="1">
    <location>
        <begin position="44"/>
        <end position="136"/>
    </location>
</feature>
<dbReference type="GeneID" id="93090256"/>